<sequence length="462" mass="52652">MAPKKRTLAETASTPETTRNSRRRSNRISLSSKKSTYFEDNDDSDEELPPRKTTKTGAKGKSSRQGKDNLEESDDELQYNDAENISEDEDGDIASVDDDSGSEANMPVAQKRGRGRPPKRQTKTPTTAKSKKTQGPERTNTTTNTTTKARNSTTAKKKADSEEESDDDDDDDDEENRITFIPAIQLRDTNGVEYEDTRLHKNTFLFLKDLKANNQRSWLKKYDGEYRRSLKDWESFVETLTNRIIEADETIPWLPVKDVVFRIYRDIRFSKDQTPYKPHYSAAWSRTGRKGPYACYYVHVEPGRCMVGGGLWHPENDSLARLRASVDERPHRISRVLMNPAFRKTFLPNAKAANEKSVIAAFAAHNQSNALKTKPKGFHPDHKYIELLKLRNYTISKQIDESDLLADDAQDRIMSVISAMVEFVTFLNSVVRPDRDADSDSDEAEGGTEEQEDEEDEDEDEE</sequence>
<feature type="region of interest" description="Disordered" evidence="1">
    <location>
        <begin position="432"/>
        <end position="462"/>
    </location>
</feature>
<dbReference type="EMBL" id="JBANMG010000002">
    <property type="protein sequence ID" value="KAK6956719.1"/>
    <property type="molecule type" value="Genomic_DNA"/>
</dbReference>
<reference evidence="2 3" key="1">
    <citation type="journal article" date="2024" name="Front Chem Biol">
        <title>Unveiling the potential of Daldinia eschscholtzii MFLUCC 19-0629 through bioactivity and bioinformatics studies for enhanced sustainable agriculture production.</title>
        <authorList>
            <person name="Brooks S."/>
            <person name="Weaver J.A."/>
            <person name="Klomchit A."/>
            <person name="Alharthi S.A."/>
            <person name="Onlamun T."/>
            <person name="Nurani R."/>
            <person name="Vong T.K."/>
            <person name="Alberti F."/>
            <person name="Greco C."/>
        </authorList>
    </citation>
    <scope>NUCLEOTIDE SEQUENCE [LARGE SCALE GENOMIC DNA]</scope>
    <source>
        <strain evidence="2">MFLUCC 19-0629</strain>
    </source>
</reference>
<proteinExistence type="predicted"/>
<name>A0AAX6MVS6_9PEZI</name>
<feature type="compositionally biased region" description="Acidic residues" evidence="1">
    <location>
        <begin position="71"/>
        <end position="101"/>
    </location>
</feature>
<dbReference type="NCBIfam" id="TIGR02453">
    <property type="entry name" value="TIGR02453 family protein"/>
    <property type="match status" value="1"/>
</dbReference>
<dbReference type="PANTHER" id="PTHR36452">
    <property type="entry name" value="CHROMOSOME 12, WHOLE GENOME SHOTGUN SEQUENCE"/>
    <property type="match status" value="1"/>
</dbReference>
<dbReference type="PANTHER" id="PTHR36452:SF1">
    <property type="entry name" value="DUF2461 DOMAIN-CONTAINING PROTEIN"/>
    <property type="match status" value="1"/>
</dbReference>
<feature type="region of interest" description="Disordered" evidence="1">
    <location>
        <begin position="1"/>
        <end position="175"/>
    </location>
</feature>
<dbReference type="InterPro" id="IPR012808">
    <property type="entry name" value="CHP02453"/>
</dbReference>
<dbReference type="Proteomes" id="UP001369815">
    <property type="component" value="Unassembled WGS sequence"/>
</dbReference>
<evidence type="ECO:0000313" key="3">
    <source>
        <dbReference type="Proteomes" id="UP001369815"/>
    </source>
</evidence>
<feature type="compositionally biased region" description="Acidic residues" evidence="1">
    <location>
        <begin position="439"/>
        <end position="462"/>
    </location>
</feature>
<comment type="caution">
    <text evidence="2">The sequence shown here is derived from an EMBL/GenBank/DDBJ whole genome shotgun (WGS) entry which is preliminary data.</text>
</comment>
<gene>
    <name evidence="2" type="ORF">Daesc_001998</name>
</gene>
<evidence type="ECO:0000256" key="1">
    <source>
        <dbReference type="SAM" id="MobiDB-lite"/>
    </source>
</evidence>
<feature type="compositionally biased region" description="Basic residues" evidence="1">
    <location>
        <begin position="111"/>
        <end position="122"/>
    </location>
</feature>
<organism evidence="2 3">
    <name type="scientific">Daldinia eschscholtzii</name>
    <dbReference type="NCBI Taxonomy" id="292717"/>
    <lineage>
        <taxon>Eukaryota</taxon>
        <taxon>Fungi</taxon>
        <taxon>Dikarya</taxon>
        <taxon>Ascomycota</taxon>
        <taxon>Pezizomycotina</taxon>
        <taxon>Sordariomycetes</taxon>
        <taxon>Xylariomycetidae</taxon>
        <taxon>Xylariales</taxon>
        <taxon>Hypoxylaceae</taxon>
        <taxon>Daldinia</taxon>
    </lineage>
</organism>
<evidence type="ECO:0008006" key="4">
    <source>
        <dbReference type="Google" id="ProtNLM"/>
    </source>
</evidence>
<evidence type="ECO:0000313" key="2">
    <source>
        <dbReference type="EMBL" id="KAK6956719.1"/>
    </source>
</evidence>
<accession>A0AAX6MVS6</accession>
<dbReference type="Pfam" id="PF09365">
    <property type="entry name" value="DUF2461"/>
    <property type="match status" value="1"/>
</dbReference>
<feature type="compositionally biased region" description="Acidic residues" evidence="1">
    <location>
        <begin position="161"/>
        <end position="175"/>
    </location>
</feature>
<dbReference type="AlphaFoldDB" id="A0AAX6MVS6"/>
<keyword evidence="3" id="KW-1185">Reference proteome</keyword>
<feature type="compositionally biased region" description="Low complexity" evidence="1">
    <location>
        <begin position="139"/>
        <end position="154"/>
    </location>
</feature>
<protein>
    <recommendedName>
        <fullName evidence="4">TIGR02453 family protein</fullName>
    </recommendedName>
</protein>